<feature type="domain" description="Protein kinase" evidence="12">
    <location>
        <begin position="11"/>
        <end position="281"/>
    </location>
</feature>
<protein>
    <recommendedName>
        <fullName evidence="1">non-specific serine/threonine protein kinase</fullName>
        <ecNumber evidence="1">2.7.11.1</ecNumber>
    </recommendedName>
</protein>
<dbReference type="SUPFAM" id="SSF56112">
    <property type="entry name" value="Protein kinase-like (PK-like)"/>
    <property type="match status" value="1"/>
</dbReference>
<feature type="region of interest" description="Disordered" evidence="10">
    <location>
        <begin position="542"/>
        <end position="637"/>
    </location>
</feature>
<dbReference type="Gene3D" id="3.30.200.20">
    <property type="entry name" value="Phosphorylase Kinase, domain 1"/>
    <property type="match status" value="1"/>
</dbReference>
<dbReference type="InterPro" id="IPR011009">
    <property type="entry name" value="Kinase-like_dom_sf"/>
</dbReference>
<keyword evidence="11" id="KW-0812">Transmembrane</keyword>
<dbReference type="NCBIfam" id="NF033483">
    <property type="entry name" value="PknB_PASTA_kin"/>
    <property type="match status" value="1"/>
</dbReference>
<keyword evidence="2" id="KW-0723">Serine/threonine-protein kinase</keyword>
<dbReference type="PANTHER" id="PTHR43289:SF34">
    <property type="entry name" value="SERINE_THREONINE-PROTEIN KINASE YBDM-RELATED"/>
    <property type="match status" value="1"/>
</dbReference>
<evidence type="ECO:0000313" key="17">
    <source>
        <dbReference type="Proteomes" id="UP000051751"/>
    </source>
</evidence>
<keyword evidence="5" id="KW-0418">Kinase</keyword>
<dbReference type="Proteomes" id="UP000051645">
    <property type="component" value="Unassembled WGS sequence"/>
</dbReference>
<evidence type="ECO:0000256" key="11">
    <source>
        <dbReference type="SAM" id="Phobius"/>
    </source>
</evidence>
<feature type="compositionally biased region" description="Low complexity" evidence="10">
    <location>
        <begin position="599"/>
        <end position="637"/>
    </location>
</feature>
<dbReference type="InterPro" id="IPR005543">
    <property type="entry name" value="PASTA_dom"/>
</dbReference>
<keyword evidence="3" id="KW-0808">Transferase</keyword>
<evidence type="ECO:0000256" key="2">
    <source>
        <dbReference type="ARBA" id="ARBA00022527"/>
    </source>
</evidence>
<dbReference type="GO" id="GO:0005524">
    <property type="term" value="F:ATP binding"/>
    <property type="evidence" value="ECO:0007669"/>
    <property type="project" value="UniProtKB-UniRule"/>
</dbReference>
<comment type="catalytic activity">
    <reaction evidence="7">
        <text>L-threonyl-[protein] + ATP = O-phospho-L-threonyl-[protein] + ADP + H(+)</text>
        <dbReference type="Rhea" id="RHEA:46608"/>
        <dbReference type="Rhea" id="RHEA-COMP:11060"/>
        <dbReference type="Rhea" id="RHEA-COMP:11605"/>
        <dbReference type="ChEBI" id="CHEBI:15378"/>
        <dbReference type="ChEBI" id="CHEBI:30013"/>
        <dbReference type="ChEBI" id="CHEBI:30616"/>
        <dbReference type="ChEBI" id="CHEBI:61977"/>
        <dbReference type="ChEBI" id="CHEBI:456216"/>
        <dbReference type="EC" id="2.7.11.1"/>
    </reaction>
</comment>
<dbReference type="Gene3D" id="3.30.10.20">
    <property type="match status" value="3"/>
</dbReference>
<evidence type="ECO:0000256" key="3">
    <source>
        <dbReference type="ARBA" id="ARBA00022679"/>
    </source>
</evidence>
<evidence type="ECO:0000256" key="9">
    <source>
        <dbReference type="PROSITE-ProRule" id="PRU10141"/>
    </source>
</evidence>
<dbReference type="PROSITE" id="PS00108">
    <property type="entry name" value="PROTEIN_KINASE_ST"/>
    <property type="match status" value="1"/>
</dbReference>
<feature type="domain" description="PASTA" evidence="13">
    <location>
        <begin position="435"/>
        <end position="502"/>
    </location>
</feature>
<dbReference type="EC" id="2.7.11.1" evidence="1"/>
<dbReference type="InterPro" id="IPR008271">
    <property type="entry name" value="Ser/Thr_kinase_AS"/>
</dbReference>
<dbReference type="InterPro" id="IPR000719">
    <property type="entry name" value="Prot_kinase_dom"/>
</dbReference>
<keyword evidence="6 9" id="KW-0067">ATP-binding</keyword>
<comment type="caution">
    <text evidence="14">The sequence shown here is derived from an EMBL/GenBank/DDBJ whole genome shotgun (WGS) entry which is preliminary data.</text>
</comment>
<keyword evidence="16" id="KW-1185">Reference proteome</keyword>
<dbReference type="Pfam" id="PF00069">
    <property type="entry name" value="Pkinase"/>
    <property type="match status" value="1"/>
</dbReference>
<evidence type="ECO:0000259" key="12">
    <source>
        <dbReference type="PROSITE" id="PS50011"/>
    </source>
</evidence>
<evidence type="ECO:0000256" key="8">
    <source>
        <dbReference type="ARBA" id="ARBA00048679"/>
    </source>
</evidence>
<dbReference type="CDD" id="cd14014">
    <property type="entry name" value="STKc_PknB_like"/>
    <property type="match status" value="1"/>
</dbReference>
<dbReference type="PROSITE" id="PS50011">
    <property type="entry name" value="PROTEIN_KINASE_DOM"/>
    <property type="match status" value="1"/>
</dbReference>
<evidence type="ECO:0000256" key="10">
    <source>
        <dbReference type="SAM" id="MobiDB-lite"/>
    </source>
</evidence>
<dbReference type="FunFam" id="1.10.510.10:FF:000021">
    <property type="entry name" value="Serine/threonine protein kinase"/>
    <property type="match status" value="1"/>
</dbReference>
<organism evidence="14 17">
    <name type="scientific">Lactobacillus selangorensis</name>
    <dbReference type="NCBI Taxonomy" id="81857"/>
    <lineage>
        <taxon>Bacteria</taxon>
        <taxon>Bacillati</taxon>
        <taxon>Bacillota</taxon>
        <taxon>Bacilli</taxon>
        <taxon>Lactobacillales</taxon>
        <taxon>Lactobacillaceae</taxon>
        <taxon>Lactobacillus</taxon>
    </lineage>
</organism>
<dbReference type="FunFam" id="3.30.200.20:FF:000035">
    <property type="entry name" value="Serine/threonine protein kinase Stk1"/>
    <property type="match status" value="1"/>
</dbReference>
<feature type="compositionally biased region" description="Low complexity" evidence="10">
    <location>
        <begin position="576"/>
        <end position="587"/>
    </location>
</feature>
<name>A0A0R2FM17_9LACO</name>
<dbReference type="PROSITE" id="PS51178">
    <property type="entry name" value="PASTA"/>
    <property type="match status" value="2"/>
</dbReference>
<gene>
    <name evidence="14" type="ORF">IV38_GL000534</name>
    <name evidence="15" type="ORF">IV40_GL000134</name>
</gene>
<feature type="compositionally biased region" description="Basic and acidic residues" evidence="10">
    <location>
        <begin position="274"/>
        <end position="297"/>
    </location>
</feature>
<dbReference type="EMBL" id="JQAZ01000001">
    <property type="protein sequence ID" value="KRN33824.1"/>
    <property type="molecule type" value="Genomic_DNA"/>
</dbReference>
<dbReference type="Gene3D" id="1.10.510.10">
    <property type="entry name" value="Transferase(Phosphotransferase) domain 1"/>
    <property type="match status" value="1"/>
</dbReference>
<evidence type="ECO:0000313" key="15">
    <source>
        <dbReference type="EMBL" id="KRN33824.1"/>
    </source>
</evidence>
<evidence type="ECO:0000256" key="6">
    <source>
        <dbReference type="ARBA" id="ARBA00022840"/>
    </source>
</evidence>
<accession>A0A0R2FM17</accession>
<feature type="transmembrane region" description="Helical" evidence="11">
    <location>
        <begin position="347"/>
        <end position="366"/>
    </location>
</feature>
<feature type="binding site" evidence="9">
    <location>
        <position position="40"/>
    </location>
    <ligand>
        <name>ATP</name>
        <dbReference type="ChEBI" id="CHEBI:30616"/>
    </ligand>
</feature>
<feature type="domain" description="PASTA" evidence="13">
    <location>
        <begin position="367"/>
        <end position="434"/>
    </location>
</feature>
<dbReference type="OrthoDB" id="9788659at2"/>
<keyword evidence="11" id="KW-0472">Membrane</keyword>
<dbReference type="PROSITE" id="PS00107">
    <property type="entry name" value="PROTEIN_KINASE_ATP"/>
    <property type="match status" value="1"/>
</dbReference>
<evidence type="ECO:0000259" key="13">
    <source>
        <dbReference type="PROSITE" id="PS51178"/>
    </source>
</evidence>
<reference evidence="16 17" key="1">
    <citation type="journal article" date="2015" name="Genome Announc.">
        <title>Expanding the biotechnology potential of lactobacilli through comparative genomics of 213 strains and associated genera.</title>
        <authorList>
            <person name="Sun Z."/>
            <person name="Harris H.M."/>
            <person name="McCann A."/>
            <person name="Guo C."/>
            <person name="Argimon S."/>
            <person name="Zhang W."/>
            <person name="Yang X."/>
            <person name="Jeffery I.B."/>
            <person name="Cooney J.C."/>
            <person name="Kagawa T.F."/>
            <person name="Liu W."/>
            <person name="Song Y."/>
            <person name="Salvetti E."/>
            <person name="Wrobel A."/>
            <person name="Rasinkangas P."/>
            <person name="Parkhill J."/>
            <person name="Rea M.C."/>
            <person name="O'Sullivan O."/>
            <person name="Ritari J."/>
            <person name="Douillard F.P."/>
            <person name="Paul Ross R."/>
            <person name="Yang R."/>
            <person name="Briner A.E."/>
            <person name="Felis G.E."/>
            <person name="de Vos W.M."/>
            <person name="Barrangou R."/>
            <person name="Klaenhammer T.R."/>
            <person name="Caufield P.W."/>
            <person name="Cui Y."/>
            <person name="Zhang H."/>
            <person name="O'Toole P.W."/>
        </authorList>
    </citation>
    <scope>NUCLEOTIDE SEQUENCE [LARGE SCALE GENOMIC DNA]</scope>
    <source>
        <strain evidence="14 17">ATCC BAA-66</strain>
        <strain evidence="15 16">DSM 13344</strain>
    </source>
</reference>
<dbReference type="SMART" id="SM00220">
    <property type="entry name" value="S_TKc"/>
    <property type="match status" value="1"/>
</dbReference>
<dbReference type="RefSeq" id="WP_057768395.1">
    <property type="nucleotide sequence ID" value="NZ_JQAT01000001.1"/>
</dbReference>
<feature type="compositionally biased region" description="Polar residues" evidence="10">
    <location>
        <begin position="542"/>
        <end position="553"/>
    </location>
</feature>
<sequence length="637" mass="69815">MEKGYTINGRYRILSMLGEGGMANVYLAQDLILNRQVAVKVLRLDLRNDVATERRFQREALATTELVHPNIVSIYDVGEEDGMQYIIMEYVHGTDLKKYIAKHFPIPYERVIDIMEQILSAVAVAHQHGIIHRDLKPQNILIDDQHHIKITDFGIAIAMSENSLTQTNSMLGSVHYLSPEQARGGMATKRSDIYSLGIILYELLTGKVPFEGESAVAIALQHFQTTISSVRDYDPNIPQALENVVYRATAKQPSERYASVEDMAADLKTSLSPVRKDEPKFIPEDNHQMEEETKVLSKPDLVAATDEPTQTIKRPAASSGTTPPDPPQNTPDRQSDSQKQPHKHRRWWLWVLAIVLIGVIGGWIVVQQQRVIVPDLSEMTKEQAEPVLADAGLKVGAIQHRSSDTVNEKHIIATKPKLNKKVARNTPIALVISTGPKKIKLADWRGTVYKKTRKQLEREGFTVQKETKTSKTVSTGDIISQSIASGKRVVPSETTITFVVSSGLASFKLRDLSGYSQKSVQDYAEERGLNLQITLANSETVSKDQVVSQSVTPETVMHRGDSLSVVISKGKKQTDDAASSQSASDNSGTDTPAQDQTTASSSSAASEPAAASSSSESSASEAVPNASSNSAVTESSH</sequence>
<proteinExistence type="predicted"/>
<evidence type="ECO:0000256" key="1">
    <source>
        <dbReference type="ARBA" id="ARBA00012513"/>
    </source>
</evidence>
<dbReference type="Proteomes" id="UP000051751">
    <property type="component" value="Unassembled WGS sequence"/>
</dbReference>
<evidence type="ECO:0000256" key="4">
    <source>
        <dbReference type="ARBA" id="ARBA00022741"/>
    </source>
</evidence>
<evidence type="ECO:0000256" key="7">
    <source>
        <dbReference type="ARBA" id="ARBA00047899"/>
    </source>
</evidence>
<keyword evidence="4 9" id="KW-0547">Nucleotide-binding</keyword>
<dbReference type="PANTHER" id="PTHR43289">
    <property type="entry name" value="MITOGEN-ACTIVATED PROTEIN KINASE KINASE KINASE 20-RELATED"/>
    <property type="match status" value="1"/>
</dbReference>
<dbReference type="CDD" id="cd06577">
    <property type="entry name" value="PASTA_pknB"/>
    <property type="match status" value="3"/>
</dbReference>
<dbReference type="PATRIC" id="fig|81857.3.peg.539"/>
<dbReference type="SMART" id="SM00740">
    <property type="entry name" value="PASTA"/>
    <property type="match status" value="3"/>
</dbReference>
<evidence type="ECO:0000256" key="5">
    <source>
        <dbReference type="ARBA" id="ARBA00022777"/>
    </source>
</evidence>
<comment type="catalytic activity">
    <reaction evidence="8">
        <text>L-seryl-[protein] + ATP = O-phospho-L-seryl-[protein] + ADP + H(+)</text>
        <dbReference type="Rhea" id="RHEA:17989"/>
        <dbReference type="Rhea" id="RHEA-COMP:9863"/>
        <dbReference type="Rhea" id="RHEA-COMP:11604"/>
        <dbReference type="ChEBI" id="CHEBI:15378"/>
        <dbReference type="ChEBI" id="CHEBI:29999"/>
        <dbReference type="ChEBI" id="CHEBI:30616"/>
        <dbReference type="ChEBI" id="CHEBI:83421"/>
        <dbReference type="ChEBI" id="CHEBI:456216"/>
        <dbReference type="EC" id="2.7.11.1"/>
    </reaction>
</comment>
<evidence type="ECO:0000313" key="14">
    <source>
        <dbReference type="EMBL" id="KRN29647.1"/>
    </source>
</evidence>
<dbReference type="Pfam" id="PF03793">
    <property type="entry name" value="PASTA"/>
    <property type="match status" value="3"/>
</dbReference>
<dbReference type="InterPro" id="IPR017441">
    <property type="entry name" value="Protein_kinase_ATP_BS"/>
</dbReference>
<feature type="region of interest" description="Disordered" evidence="10">
    <location>
        <begin position="269"/>
        <end position="341"/>
    </location>
</feature>
<dbReference type="EMBL" id="JQAT01000001">
    <property type="protein sequence ID" value="KRN29647.1"/>
    <property type="molecule type" value="Genomic_DNA"/>
</dbReference>
<evidence type="ECO:0000313" key="16">
    <source>
        <dbReference type="Proteomes" id="UP000051645"/>
    </source>
</evidence>
<keyword evidence="11" id="KW-1133">Transmembrane helix</keyword>
<dbReference type="AlphaFoldDB" id="A0A0R2FM17"/>
<feature type="compositionally biased region" description="Polar residues" evidence="10">
    <location>
        <begin position="588"/>
        <end position="598"/>
    </location>
</feature>
<dbReference type="STRING" id="81857.IV38_GL000534"/>
<dbReference type="GO" id="GO:0004674">
    <property type="term" value="F:protein serine/threonine kinase activity"/>
    <property type="evidence" value="ECO:0007669"/>
    <property type="project" value="UniProtKB-KW"/>
</dbReference>